<dbReference type="HOGENOM" id="CLU_041818_0_0_1"/>
<dbReference type="InParanoid" id="A0A067MMP9"/>
<dbReference type="Proteomes" id="UP000027195">
    <property type="component" value="Unassembled WGS sequence"/>
</dbReference>
<accession>A0A067MMP9</accession>
<dbReference type="AlphaFoldDB" id="A0A067MMP9"/>
<evidence type="ECO:0000313" key="1">
    <source>
        <dbReference type="EMBL" id="KDQ12816.1"/>
    </source>
</evidence>
<dbReference type="STRING" id="930990.A0A067MMP9"/>
<protein>
    <recommendedName>
        <fullName evidence="3">AB hydrolase-1 domain-containing protein</fullName>
    </recommendedName>
</protein>
<evidence type="ECO:0000313" key="2">
    <source>
        <dbReference type="Proteomes" id="UP000027195"/>
    </source>
</evidence>
<reference evidence="2" key="1">
    <citation type="journal article" date="2014" name="Proc. Natl. Acad. Sci. U.S.A.">
        <title>Extensive sampling of basidiomycete genomes demonstrates inadequacy of the white-rot/brown-rot paradigm for wood decay fungi.</title>
        <authorList>
            <person name="Riley R."/>
            <person name="Salamov A.A."/>
            <person name="Brown D.W."/>
            <person name="Nagy L.G."/>
            <person name="Floudas D."/>
            <person name="Held B.W."/>
            <person name="Levasseur A."/>
            <person name="Lombard V."/>
            <person name="Morin E."/>
            <person name="Otillar R."/>
            <person name="Lindquist E.A."/>
            <person name="Sun H."/>
            <person name="LaButti K.M."/>
            <person name="Schmutz J."/>
            <person name="Jabbour D."/>
            <person name="Luo H."/>
            <person name="Baker S.E."/>
            <person name="Pisabarro A.G."/>
            <person name="Walton J.D."/>
            <person name="Blanchette R.A."/>
            <person name="Henrissat B."/>
            <person name="Martin F."/>
            <person name="Cullen D."/>
            <person name="Hibbett D.S."/>
            <person name="Grigoriev I.V."/>
        </authorList>
    </citation>
    <scope>NUCLEOTIDE SEQUENCE [LARGE SCALE GENOMIC DNA]</scope>
    <source>
        <strain evidence="2">FD-172 SS1</strain>
    </source>
</reference>
<proteinExistence type="predicted"/>
<name>A0A067MMP9_BOTB1</name>
<dbReference type="Gene3D" id="3.40.50.1820">
    <property type="entry name" value="alpha/beta hydrolase"/>
    <property type="match status" value="1"/>
</dbReference>
<organism evidence="1 2">
    <name type="scientific">Botryobasidium botryosum (strain FD-172 SS1)</name>
    <dbReference type="NCBI Taxonomy" id="930990"/>
    <lineage>
        <taxon>Eukaryota</taxon>
        <taxon>Fungi</taxon>
        <taxon>Dikarya</taxon>
        <taxon>Basidiomycota</taxon>
        <taxon>Agaricomycotina</taxon>
        <taxon>Agaricomycetes</taxon>
        <taxon>Cantharellales</taxon>
        <taxon>Botryobasidiaceae</taxon>
        <taxon>Botryobasidium</taxon>
    </lineage>
</organism>
<dbReference type="EMBL" id="KL198048">
    <property type="protein sequence ID" value="KDQ12816.1"/>
    <property type="molecule type" value="Genomic_DNA"/>
</dbReference>
<dbReference type="OrthoDB" id="19657at2759"/>
<dbReference type="SUPFAM" id="SSF53474">
    <property type="entry name" value="alpha/beta-Hydrolases"/>
    <property type="match status" value="1"/>
</dbReference>
<gene>
    <name evidence="1" type="ORF">BOTBODRAFT_56608</name>
</gene>
<evidence type="ECO:0008006" key="3">
    <source>
        <dbReference type="Google" id="ProtNLM"/>
    </source>
</evidence>
<keyword evidence="2" id="KW-1185">Reference proteome</keyword>
<dbReference type="InterPro" id="IPR029058">
    <property type="entry name" value="AB_hydrolase_fold"/>
</dbReference>
<sequence length="377" mass="42478">MPFVEIPADNIRLYYRTNLHRDDVSRIDPRKPTIIFLHGLFLDSTFIPQFSDRRLNSNFNLIAFDLLSCGFTSNPVRPDHDTWVEAAIIALGHEALQLPPCHIFATQIIAISTALRLTMLYPEKCLSLSLCGASCPTDLSWAQTTLRELVSFWCFAEDQEEFDDGSLEVAAFLFNERNLTHDEFDELTLYWETYLPPSKRTKVVDICSVILTKGPDTAEELGSIAQPVLILHGDSAPIHTIECIDYLRSGLTGVQGGVRVEVIRGGPECLSYPNAFAPTLNEIFLSFLDSTPRQQFPRSGILPLPSPNPTDLFRRGLFHLARFAHDSTITTRSPLSAFSFSRVPPEKVTSSRAWITEYAKDERRAFTPDTSSESYRK</sequence>